<dbReference type="InterPro" id="IPR029058">
    <property type="entry name" value="AB_hydrolase_fold"/>
</dbReference>
<dbReference type="Proteomes" id="UP000813463">
    <property type="component" value="Chromosome 6"/>
</dbReference>
<accession>A0ABM3QXY3</accession>
<evidence type="ECO:0000313" key="2">
    <source>
        <dbReference type="Proteomes" id="UP000813463"/>
    </source>
</evidence>
<dbReference type="GeneID" id="130463195"/>
<proteinExistence type="predicted"/>
<gene>
    <name evidence="3" type="primary">LOC130463195</name>
</gene>
<feature type="signal peptide" evidence="1">
    <location>
        <begin position="1"/>
        <end position="20"/>
    </location>
</feature>
<dbReference type="InterPro" id="IPR017395">
    <property type="entry name" value="Chlorophyllase-like"/>
</dbReference>
<reference evidence="3" key="2">
    <citation type="submission" date="2025-08" db="UniProtKB">
        <authorList>
            <consortium name="RefSeq"/>
        </authorList>
    </citation>
    <scope>IDENTIFICATION</scope>
    <source>
        <tissue evidence="3">Leaf</tissue>
    </source>
</reference>
<dbReference type="Pfam" id="PF07224">
    <property type="entry name" value="Chlorophyllase"/>
    <property type="match status" value="1"/>
</dbReference>
<name>A0ABM3QXY3_SPIOL</name>
<keyword evidence="2" id="KW-1185">Reference proteome</keyword>
<organism evidence="2 3">
    <name type="scientific">Spinacia oleracea</name>
    <name type="common">Spinach</name>
    <dbReference type="NCBI Taxonomy" id="3562"/>
    <lineage>
        <taxon>Eukaryota</taxon>
        <taxon>Viridiplantae</taxon>
        <taxon>Streptophyta</taxon>
        <taxon>Embryophyta</taxon>
        <taxon>Tracheophyta</taxon>
        <taxon>Spermatophyta</taxon>
        <taxon>Magnoliopsida</taxon>
        <taxon>eudicotyledons</taxon>
        <taxon>Gunneridae</taxon>
        <taxon>Pentapetalae</taxon>
        <taxon>Caryophyllales</taxon>
        <taxon>Chenopodiaceae</taxon>
        <taxon>Chenopodioideae</taxon>
        <taxon>Anserineae</taxon>
        <taxon>Spinacia</taxon>
    </lineage>
</organism>
<sequence length="354" mass="38838">MANLWVALLLIVGVFTIVHSQAHQYSQTFLEENNYHDSISEDLTVFNKGKNQVTNLIKVPKKGSSPPESFVVVSPKEDGVYPILFFIHGTMLTNEAYSELFKFIASHGFIVVAPKLFRAFPLPSLPSHQDEINRAAAVANWLPSNLQKILQNNKLANVQPNFNSFAISGHSRGGKSAFALALGMSETKLTVKISALIGIDPVAGASPDDRTKPYVLTYHDNSFKLPVPVTVIGTGLGNSTIPCAPNNVSHQQFYNECKKSSHFVINKYGHMEMLDDFLLDPLAITMSVMCKQSFGPKATMRRTLGGVMVAFMNTYFRGDGGQYHAIMANPSLAPTKLFVEEKGNFGFAPNHAQA</sequence>
<reference evidence="2" key="1">
    <citation type="journal article" date="2021" name="Nat. Commun.">
        <title>Genomic analyses provide insights into spinach domestication and the genetic basis of agronomic traits.</title>
        <authorList>
            <person name="Cai X."/>
            <person name="Sun X."/>
            <person name="Xu C."/>
            <person name="Sun H."/>
            <person name="Wang X."/>
            <person name="Ge C."/>
            <person name="Zhang Z."/>
            <person name="Wang Q."/>
            <person name="Fei Z."/>
            <person name="Jiao C."/>
            <person name="Wang Q."/>
        </authorList>
    </citation>
    <scope>NUCLEOTIDE SEQUENCE [LARGE SCALE GENOMIC DNA]</scope>
    <source>
        <strain evidence="2">cv. Varoflay</strain>
    </source>
</reference>
<protein>
    <submittedName>
        <fullName evidence="3">Chlorophyllase type 0-like</fullName>
    </submittedName>
</protein>
<evidence type="ECO:0000313" key="3">
    <source>
        <dbReference type="RefSeq" id="XP_056688230.1"/>
    </source>
</evidence>
<keyword evidence="1" id="KW-0732">Signal</keyword>
<evidence type="ECO:0000256" key="1">
    <source>
        <dbReference type="SAM" id="SignalP"/>
    </source>
</evidence>
<dbReference type="PANTHER" id="PTHR33428:SF10">
    <property type="entry name" value="CHLOROPHYLLASE-1"/>
    <property type="match status" value="1"/>
</dbReference>
<dbReference type="PANTHER" id="PTHR33428">
    <property type="entry name" value="CHLOROPHYLLASE-2, CHLOROPLASTIC"/>
    <property type="match status" value="1"/>
</dbReference>
<dbReference type="RefSeq" id="XP_056688230.1">
    <property type="nucleotide sequence ID" value="XM_056832252.1"/>
</dbReference>
<feature type="chain" id="PRO_5045939577" evidence="1">
    <location>
        <begin position="21"/>
        <end position="354"/>
    </location>
</feature>
<dbReference type="Gene3D" id="3.40.50.1820">
    <property type="entry name" value="alpha/beta hydrolase"/>
    <property type="match status" value="1"/>
</dbReference>
<dbReference type="SUPFAM" id="SSF53474">
    <property type="entry name" value="alpha/beta-Hydrolases"/>
    <property type="match status" value="1"/>
</dbReference>